<protein>
    <recommendedName>
        <fullName evidence="5">Transmembrane protein</fullName>
    </recommendedName>
</protein>
<organism evidence="3 4">
    <name type="scientific">Paramecium octaurelia</name>
    <dbReference type="NCBI Taxonomy" id="43137"/>
    <lineage>
        <taxon>Eukaryota</taxon>
        <taxon>Sar</taxon>
        <taxon>Alveolata</taxon>
        <taxon>Ciliophora</taxon>
        <taxon>Intramacronucleata</taxon>
        <taxon>Oligohymenophorea</taxon>
        <taxon>Peniculida</taxon>
        <taxon>Parameciidae</taxon>
        <taxon>Paramecium</taxon>
    </lineage>
</organism>
<feature type="transmembrane region" description="Helical" evidence="1">
    <location>
        <begin position="2621"/>
        <end position="2648"/>
    </location>
</feature>
<feature type="chain" id="PRO_5035782863" description="Transmembrane protein" evidence="2">
    <location>
        <begin position="17"/>
        <end position="2819"/>
    </location>
</feature>
<accession>A0A8S1WJP6</accession>
<keyword evidence="1" id="KW-0472">Membrane</keyword>
<feature type="signal peptide" evidence="2">
    <location>
        <begin position="1"/>
        <end position="16"/>
    </location>
</feature>
<dbReference type="PANTHER" id="PTHR11319">
    <property type="entry name" value="G PROTEIN-COUPLED RECEPTOR-RELATED"/>
    <property type="match status" value="1"/>
</dbReference>
<evidence type="ECO:0000313" key="3">
    <source>
        <dbReference type="EMBL" id="CAD8188935.1"/>
    </source>
</evidence>
<reference evidence="3" key="1">
    <citation type="submission" date="2021-01" db="EMBL/GenBank/DDBJ databases">
        <authorList>
            <consortium name="Genoscope - CEA"/>
            <person name="William W."/>
        </authorList>
    </citation>
    <scope>NUCLEOTIDE SEQUENCE</scope>
</reference>
<evidence type="ECO:0000256" key="1">
    <source>
        <dbReference type="SAM" id="Phobius"/>
    </source>
</evidence>
<keyword evidence="1" id="KW-1133">Transmembrane helix</keyword>
<feature type="transmembrane region" description="Helical" evidence="1">
    <location>
        <begin position="2422"/>
        <end position="2443"/>
    </location>
</feature>
<sequence>MKMVLILSFFLKPVLSDYVYILSPEQPYILTEFSIIEAIIREGVVYKQSSWFQYLPLTSTIYAISVGMLDSNCYHLFSSVGKESKSLNFLHYDCLDYEQKSITKFIKFIGSDNQQYSYEFDISIFEYENQWYFFQFILYPYNNRFQIILIKNEEVIKNEILDVLPFQDEIIIQQVGGDLVVLDSKLVNIANGDKFATFPGRVIPIQGDSTIKNFVQAAISLVKSRKACKCESNPISNLMDSDYFSLYQSIYSSKFQNCNQFLFTGWFKIKEIIQTDSEMTFQFIKLTSNMQNDQLQNENLSPLQLFYKLSQNLNTIIITTYSYTFPSVKLDFTNDPFLITKEFQILNKISLWHLLYVKLVEDTLDISINFFENRQAYEYKTQIIVKQFHQIYFKLFLGNLLESTTNYLNIMGRNLYFFNCNQNFQIQNCHLSCGECDGPTNQDCLSCTLESKRVYFPQYKQCLCPYDTIDYDDECLGYQDFGFQVISNEEQNEGCLYGQFELNGSCYQCPGQLNSQAITCLECVLNPKGWSSDPYCDTYIYLNQDGSTSEIMESTLSIEPKYYFTFNGEDLELCLECEQHSLTNLESIYQDMVAKQQSFKSLCVSERSQQQCYQCSIPNCKRCGLLMTDQVCFICEEYYDLVDGFCSTWTIGSFKQNNFCLSPYYTSSTKECKKCSIDNCIYCFEYVLDNLELTTLYRNFKLFNGDDNVQVGCAMCQDGYIFDFRVRLCLKQTPNIEFCLRSYISEEGTEKCTLSSKQDFSVAREIVNCEKFISNCIQCFLTVQSILRCIICKEGYTSSTSEVNGQCTISKLPYQAISIEGNWIDKDMWVQRIQSFMGLYLPNSYFYPFTISPYLNKEIAISCKEGYSLVQSSSCSQYCDSNCQDCQPEGSQFFCNKCPLNYFKHNQRVQINGICQTCSLLCAFCQSRNITEINQTSPYFISTQDIDVFSKKCYLPSQDPNIIIQPHQLIPTYCLDKTCKNNFLYQQYNSACDQGWFMIQDLLNQASIKYLNQVGVQRFIIQLDVPTSDFYCSYGININGLFLRQKLFSLQETNLIINGNRSNFRLGMGKFNSILNFDMFEFSNLTMVLDNIQLNFGDTKVKLKMKDILFIGKNIDQSSLFLNSNQFSGVELVNITIRNVVFSSSSFIHLDSLQFKSELYIETLLIQNSTFVNSNLFLMINNQLSIQIQKLQIENCTLINSTIINLQSNLFIDSLNQISTVVMKNCLLKQQSYLLNFFGLAKLEIAHLYFYGNSLQNSTFFINNYNTSIIDAIIVDNTLSQSSLVIMNGKNVPGYVLFNMDQLKIENLISENSNLFQISTNALFLNLIIEMNNLAIYNLKRQDNLKYQTYIFYIRHCFQCHINQIEIKNINNITTFFFLESNRILIENFKFYQDAKKNQVHFSSSCRQYQLLQKQLIFIQGFNQFKLQNGEITDSQLVDSKVIEITSTLQDQINSKEAIQIKDIYFKRNIIQQNQQSMLSLLGIYSENKQLIIIQNLSFVNNFFHQYEDDPNENSAGLINIYSTQGELQLSNIFCQENAITNSSATFIFITSKSINLKNYIINNNNIINQQLWSEFYKLELDQQYNQDQINKIIQQIYAINVKGGAAKIITEQLVCTNSIFQNILAQTSSIFEIRTLGLGIVKFNNISSNLIYNIKRDSNDNSGCININSQNSNLDLELINSSFRNVQNSMSTVILTVKPSQRKNQISLRQIQIINCFSFLNQIFQIEFSIYNNQKFNQISIRNMTVIFDEEEWIIYLSKFEELSYTEIAQITDDNSIFNIVGGQIEIDHFFIQGIIISTIFKILNALKLEIRYCYINDLKSFYPQQLIIVNLQSNSTVVMEKIEIQQYSIYQLNMEQYQIQKSPQFRVVGCQLQQLSQLTNLNSKILINENINQLSKQTQKLSYSLIKVVSSNSQTKLILNQVKVNQNNCLNYTQGVLFFSLSDFKFVRIDEFQCYQNEVQEYGCLYLKADKSNASQLAVIQNSVFIRNKGSQGTGIQVENIKLVIRQCKLIENYALKTGGGMQLDISNNEFHIQQSIFILNKAKVGGGIFLQQSNNLNAENFLNSFLLFNFAEFYANNLVEAPTHLSIQINQMEIPSVQQHLENQIISTTVIKPYNIIEQGQVLRANQLMIPSNQQIKNYKIYIPKFSLFKSYISIISIHFKNRFNEKMENLDNSSCLIEATIKFENKSSTNSERIVQSLFYDNDVKAIDLSSLSFRFDPYFQDNKILSIQLNCKADNNEQSLQYFIYAKTLKCQQGEFYVDKGCQVCQPNQGFYSVTYNATKCSIFDKEKFENVTSNKIKLLEGFWRPNYFSDYTEQCVKNNQFCTGGWDVGNNLCLEGHLGGLCEECDNFDVRGGECSMFWMLKNVRQALISILITLRSIEKSNRLFSSLKIRQRFSKIIFKLDQDHESILIKMLLNYLWIFSVIFTFNTNFSFSINFIELTSNSSYFMANNLDCYLSSMQSFELIYIRIIAMLILIVIQLLVIWIGFNCYSLCKNWIFNKSIISNTVLYLYVSNYAALVKQFCSILSKRDISNISYLQGDVSLIYGTETHIKWMIIFAIPGLGVIGILIPFSLFFLMYVNRDQLDQIKLRRHICYLFNEYNSESYYWEQIKLSKKIIIIIILTYFESNVLLTASLLGLCLLFYQLLAVKQKPYIIQSLNFLDIQTGQICSISIFISAAKYVSEKENVTPLSVLLQIFIIILCIRLCYPFIINIFRVYFKKYKLPSIDLLHRILRSIKADCFLTKYLNNQLRKLNYKEQRRRTNFTKLRCHLIQISKLQIGHQKHMITMMTSQSTVRYRQTVTITDTDMNKLISP</sequence>
<evidence type="ECO:0000256" key="2">
    <source>
        <dbReference type="SAM" id="SignalP"/>
    </source>
</evidence>
<feature type="transmembrane region" description="Helical" evidence="1">
    <location>
        <begin position="2697"/>
        <end position="2719"/>
    </location>
</feature>
<feature type="transmembrane region" description="Helical" evidence="1">
    <location>
        <begin position="2470"/>
        <end position="2492"/>
    </location>
</feature>
<keyword evidence="1" id="KW-0812">Transmembrane</keyword>
<keyword evidence="4" id="KW-1185">Reference proteome</keyword>
<feature type="transmembrane region" description="Helical" evidence="1">
    <location>
        <begin position="2513"/>
        <end position="2532"/>
    </location>
</feature>
<comment type="caution">
    <text evidence="3">The sequence shown here is derived from an EMBL/GenBank/DDBJ whole genome shotgun (WGS) entry which is preliminary data.</text>
</comment>
<dbReference type="InterPro" id="IPR006212">
    <property type="entry name" value="Furin_repeat"/>
</dbReference>
<evidence type="ECO:0008006" key="5">
    <source>
        <dbReference type="Google" id="ProtNLM"/>
    </source>
</evidence>
<keyword evidence="2" id="KW-0732">Signal</keyword>
<gene>
    <name evidence="3" type="ORF">POCTA_138.1.T0940011</name>
</gene>
<evidence type="ECO:0000313" key="4">
    <source>
        <dbReference type="Proteomes" id="UP000683925"/>
    </source>
</evidence>
<dbReference type="OrthoDB" id="297383at2759"/>
<name>A0A8S1WJP6_PAROT</name>
<feature type="transmembrane region" description="Helical" evidence="1">
    <location>
        <begin position="2558"/>
        <end position="2584"/>
    </location>
</feature>
<proteinExistence type="predicted"/>
<dbReference type="EMBL" id="CAJJDP010000093">
    <property type="protein sequence ID" value="CAD8188935.1"/>
    <property type="molecule type" value="Genomic_DNA"/>
</dbReference>
<dbReference type="CDD" id="cd00064">
    <property type="entry name" value="FU"/>
    <property type="match status" value="1"/>
</dbReference>
<dbReference type="PANTHER" id="PTHR11319:SF35">
    <property type="entry name" value="OUTER MEMBRANE PROTEIN PMPC-RELATED"/>
    <property type="match status" value="1"/>
</dbReference>
<dbReference type="Proteomes" id="UP000683925">
    <property type="component" value="Unassembled WGS sequence"/>
</dbReference>